<protein>
    <recommendedName>
        <fullName evidence="5">Secreted protein</fullName>
    </recommendedName>
</protein>
<gene>
    <name evidence="3" type="ORF">MPIPNATIZW_LOCUS17781</name>
</gene>
<keyword evidence="1" id="KW-0472">Membrane</keyword>
<proteinExistence type="predicted"/>
<feature type="transmembrane region" description="Helical" evidence="1">
    <location>
        <begin position="32"/>
        <end position="52"/>
    </location>
</feature>
<keyword evidence="4" id="KW-1185">Reference proteome</keyword>
<reference evidence="3" key="1">
    <citation type="submission" date="2023-12" db="EMBL/GenBank/DDBJ databases">
        <authorList>
            <person name="Brown T."/>
        </authorList>
    </citation>
    <scope>NUCLEOTIDE SEQUENCE</scope>
</reference>
<evidence type="ECO:0008006" key="5">
    <source>
        <dbReference type="Google" id="ProtNLM"/>
    </source>
</evidence>
<feature type="signal peptide" evidence="2">
    <location>
        <begin position="1"/>
        <end position="17"/>
    </location>
</feature>
<evidence type="ECO:0000256" key="2">
    <source>
        <dbReference type="SAM" id="SignalP"/>
    </source>
</evidence>
<evidence type="ECO:0000313" key="3">
    <source>
        <dbReference type="EMBL" id="CAK6449475.1"/>
    </source>
</evidence>
<feature type="chain" id="PRO_5046458574" description="Secreted protein" evidence="2">
    <location>
        <begin position="18"/>
        <end position="107"/>
    </location>
</feature>
<accession>A0ABP0AG25</accession>
<dbReference type="EMBL" id="OY882866">
    <property type="protein sequence ID" value="CAK6449475.1"/>
    <property type="molecule type" value="Genomic_DNA"/>
</dbReference>
<organism evidence="3 4">
    <name type="scientific">Pipistrellus nathusii</name>
    <name type="common">Nathusius' pipistrelle</name>
    <dbReference type="NCBI Taxonomy" id="59473"/>
    <lineage>
        <taxon>Eukaryota</taxon>
        <taxon>Metazoa</taxon>
        <taxon>Chordata</taxon>
        <taxon>Craniata</taxon>
        <taxon>Vertebrata</taxon>
        <taxon>Euteleostomi</taxon>
        <taxon>Mammalia</taxon>
        <taxon>Eutheria</taxon>
        <taxon>Laurasiatheria</taxon>
        <taxon>Chiroptera</taxon>
        <taxon>Yangochiroptera</taxon>
        <taxon>Vespertilionidae</taxon>
        <taxon>Pipistrellus</taxon>
    </lineage>
</organism>
<sequence>MCVCVCVCVHVCMCVSALLANSSGFLFSHVTLSWPLGLLLYLPVTFPSLLAVNSLGPSLVPRCPLSWGQTLGSGPSPSAVQHEICSAGELPLESNCHMYVTLTRTVP</sequence>
<dbReference type="Proteomes" id="UP001314169">
    <property type="component" value="Chromosome 9"/>
</dbReference>
<keyword evidence="1" id="KW-1133">Transmembrane helix</keyword>
<name>A0ABP0AG25_PIPNA</name>
<keyword evidence="2" id="KW-0732">Signal</keyword>
<evidence type="ECO:0000256" key="1">
    <source>
        <dbReference type="SAM" id="Phobius"/>
    </source>
</evidence>
<keyword evidence="1" id="KW-0812">Transmembrane</keyword>
<evidence type="ECO:0000313" key="4">
    <source>
        <dbReference type="Proteomes" id="UP001314169"/>
    </source>
</evidence>